<dbReference type="PROSITE" id="PS00653">
    <property type="entry name" value="GLYCOSYL_HYDROL_F1_2"/>
    <property type="match status" value="1"/>
</dbReference>
<dbReference type="PANTHER" id="PTHR10353">
    <property type="entry name" value="GLYCOSYL HYDROLASE"/>
    <property type="match status" value="1"/>
</dbReference>
<organism evidence="6 7">
    <name type="scientific">Emiliania huxleyi (strain CCMP1516)</name>
    <dbReference type="NCBI Taxonomy" id="280463"/>
    <lineage>
        <taxon>Eukaryota</taxon>
        <taxon>Haptista</taxon>
        <taxon>Haptophyta</taxon>
        <taxon>Prymnesiophyceae</taxon>
        <taxon>Isochrysidales</taxon>
        <taxon>Noelaerhabdaceae</taxon>
        <taxon>Emiliania</taxon>
    </lineage>
</organism>
<keyword evidence="5" id="KW-1133">Transmembrane helix</keyword>
<dbReference type="InterPro" id="IPR017853">
    <property type="entry name" value="GH"/>
</dbReference>
<evidence type="ECO:0000313" key="6">
    <source>
        <dbReference type="EnsemblProtists" id="EOD13795"/>
    </source>
</evidence>
<dbReference type="EnsemblProtists" id="EOD13795">
    <property type="protein sequence ID" value="EOD13795"/>
    <property type="gene ID" value="EMIHUDRAFT_103655"/>
</dbReference>
<dbReference type="GO" id="GO:0008422">
    <property type="term" value="F:beta-glucosidase activity"/>
    <property type="evidence" value="ECO:0007669"/>
    <property type="project" value="TreeGrafter"/>
</dbReference>
<dbReference type="KEGG" id="ehx:EMIHUDRAFT_103655"/>
<reference evidence="7" key="1">
    <citation type="journal article" date="2013" name="Nature">
        <title>Pan genome of the phytoplankton Emiliania underpins its global distribution.</title>
        <authorList>
            <person name="Read B.A."/>
            <person name="Kegel J."/>
            <person name="Klute M.J."/>
            <person name="Kuo A."/>
            <person name="Lefebvre S.C."/>
            <person name="Maumus F."/>
            <person name="Mayer C."/>
            <person name="Miller J."/>
            <person name="Monier A."/>
            <person name="Salamov A."/>
            <person name="Young J."/>
            <person name="Aguilar M."/>
            <person name="Claverie J.M."/>
            <person name="Frickenhaus S."/>
            <person name="Gonzalez K."/>
            <person name="Herman E.K."/>
            <person name="Lin Y.C."/>
            <person name="Napier J."/>
            <person name="Ogata H."/>
            <person name="Sarno A.F."/>
            <person name="Shmutz J."/>
            <person name="Schroeder D."/>
            <person name="de Vargas C."/>
            <person name="Verret F."/>
            <person name="von Dassow P."/>
            <person name="Valentin K."/>
            <person name="Van de Peer Y."/>
            <person name="Wheeler G."/>
            <person name="Dacks J.B."/>
            <person name="Delwiche C.F."/>
            <person name="Dyhrman S.T."/>
            <person name="Glockner G."/>
            <person name="John U."/>
            <person name="Richards T."/>
            <person name="Worden A.Z."/>
            <person name="Zhang X."/>
            <person name="Grigoriev I.V."/>
            <person name="Allen A.E."/>
            <person name="Bidle K."/>
            <person name="Borodovsky M."/>
            <person name="Bowler C."/>
            <person name="Brownlee C."/>
            <person name="Cock J.M."/>
            <person name="Elias M."/>
            <person name="Gladyshev V.N."/>
            <person name="Groth M."/>
            <person name="Guda C."/>
            <person name="Hadaegh A."/>
            <person name="Iglesias-Rodriguez M.D."/>
            <person name="Jenkins J."/>
            <person name="Jones B.M."/>
            <person name="Lawson T."/>
            <person name="Leese F."/>
            <person name="Lindquist E."/>
            <person name="Lobanov A."/>
            <person name="Lomsadze A."/>
            <person name="Malik S.B."/>
            <person name="Marsh M.E."/>
            <person name="Mackinder L."/>
            <person name="Mock T."/>
            <person name="Mueller-Roeber B."/>
            <person name="Pagarete A."/>
            <person name="Parker M."/>
            <person name="Probert I."/>
            <person name="Quesneville H."/>
            <person name="Raines C."/>
            <person name="Rensing S.A."/>
            <person name="Riano-Pachon D.M."/>
            <person name="Richier S."/>
            <person name="Rokitta S."/>
            <person name="Shiraiwa Y."/>
            <person name="Soanes D.M."/>
            <person name="van der Giezen M."/>
            <person name="Wahlund T.M."/>
            <person name="Williams B."/>
            <person name="Wilson W."/>
            <person name="Wolfe G."/>
            <person name="Wurch L.L."/>
        </authorList>
    </citation>
    <scope>NUCLEOTIDE SEQUENCE</scope>
</reference>
<dbReference type="Proteomes" id="UP000013827">
    <property type="component" value="Unassembled WGS sequence"/>
</dbReference>
<dbReference type="InterPro" id="IPR001360">
    <property type="entry name" value="Glyco_hydro_1"/>
</dbReference>
<sequence length="538" mass="58649">MPTAPYALLHRRSAGRLTNGPASAAAFGGLAVISVSLVALGVLTASAGHTKAGAVLSANAVEANDTCANGFPADFVWGLGTAAYQIEGGWNATNRSPSIWDVFSHTKGAVAGGDTGDVADDVIHRWRDDIALMSELGLKHYRFSLSWSRMMSWDGHSMVPNEPGIAWYSDFLDGLLEAGITAHVTLYHWDLPQALHEHRGGWHTPDNERILTEFEAYATLAFERLGSRVATWFTFNEPWTFTVSGYSAGNHAPGCVPAQSGRGPCAGGDVTPYVVSTNVLNAHARAVAVYRTRFAATLGGRISITLNCEFARPLTNSAADAAAAERALQFWLGWWLEPLLSGDYPAAMRRNVGERLPSFSPEQRELLIGSIDLLGINHYSTHMVRDVADGERGDASSGWEADQHVVATFGAGWPQAASPWQRSYPAGLRGLLNWVAARYKGDIYVTENGWSCNSFTAAAAAADQEQLDYYTGYTEQVRLALVEDGVPVRGYFGWSLLDNFEWADGYSKRFGLYYVNYTTQQRTPKKAAAWWKETRSAC</sequence>
<protein>
    <recommendedName>
        <fullName evidence="8">Beta-glucosidase</fullName>
    </recommendedName>
</protein>
<dbReference type="InterPro" id="IPR033132">
    <property type="entry name" value="GH_1_N_CS"/>
</dbReference>
<dbReference type="PaxDb" id="2903-EOD13795"/>
<proteinExistence type="inferred from homology"/>
<dbReference type="SUPFAM" id="SSF51445">
    <property type="entry name" value="(Trans)glycosidases"/>
    <property type="match status" value="1"/>
</dbReference>
<evidence type="ECO:0000256" key="4">
    <source>
        <dbReference type="RuleBase" id="RU003690"/>
    </source>
</evidence>
<keyword evidence="5" id="KW-0812">Transmembrane</keyword>
<dbReference type="AlphaFoldDB" id="A0A0D3IRB0"/>
<dbReference type="GO" id="GO:0005975">
    <property type="term" value="P:carbohydrate metabolic process"/>
    <property type="evidence" value="ECO:0007669"/>
    <property type="project" value="InterPro"/>
</dbReference>
<dbReference type="PANTHER" id="PTHR10353:SF36">
    <property type="entry name" value="LP05116P"/>
    <property type="match status" value="1"/>
</dbReference>
<dbReference type="Gene3D" id="3.20.20.80">
    <property type="entry name" value="Glycosidases"/>
    <property type="match status" value="1"/>
</dbReference>
<comment type="similarity">
    <text evidence="1 4">Belongs to the glycosyl hydrolase 1 family.</text>
</comment>
<dbReference type="HOGENOM" id="CLU_001859_1_0_1"/>
<evidence type="ECO:0000256" key="3">
    <source>
        <dbReference type="ARBA" id="ARBA00023295"/>
    </source>
</evidence>
<evidence type="ECO:0000256" key="5">
    <source>
        <dbReference type="SAM" id="Phobius"/>
    </source>
</evidence>
<keyword evidence="7" id="KW-1185">Reference proteome</keyword>
<accession>A0A0D3IRB0</accession>
<dbReference type="RefSeq" id="XP_005766224.1">
    <property type="nucleotide sequence ID" value="XM_005766167.1"/>
</dbReference>
<evidence type="ECO:0000256" key="1">
    <source>
        <dbReference type="ARBA" id="ARBA00010838"/>
    </source>
</evidence>
<evidence type="ECO:0000256" key="2">
    <source>
        <dbReference type="ARBA" id="ARBA00022801"/>
    </source>
</evidence>
<keyword evidence="5" id="KW-0472">Membrane</keyword>
<evidence type="ECO:0000313" key="7">
    <source>
        <dbReference type="Proteomes" id="UP000013827"/>
    </source>
</evidence>
<feature type="transmembrane region" description="Helical" evidence="5">
    <location>
        <begin position="21"/>
        <end position="43"/>
    </location>
</feature>
<reference evidence="6" key="2">
    <citation type="submission" date="2024-10" db="UniProtKB">
        <authorList>
            <consortium name="EnsemblProtists"/>
        </authorList>
    </citation>
    <scope>IDENTIFICATION</scope>
</reference>
<dbReference type="PRINTS" id="PR00131">
    <property type="entry name" value="GLHYDRLASE1"/>
</dbReference>
<name>A0A0D3IRB0_EMIH1</name>
<evidence type="ECO:0008006" key="8">
    <source>
        <dbReference type="Google" id="ProtNLM"/>
    </source>
</evidence>
<dbReference type="GeneID" id="17259942"/>
<dbReference type="Pfam" id="PF00232">
    <property type="entry name" value="Glyco_hydro_1"/>
    <property type="match status" value="1"/>
</dbReference>
<dbReference type="STRING" id="2903.R1DGY3"/>
<dbReference type="OMA" id="LVAHMMF"/>
<dbReference type="eggNOG" id="KOG0626">
    <property type="taxonomic scope" value="Eukaryota"/>
</dbReference>
<keyword evidence="2" id="KW-0378">Hydrolase</keyword>
<keyword evidence="3" id="KW-0326">Glycosidase</keyword>
<dbReference type="FunFam" id="3.20.20.80:FF:000099">
    <property type="entry name" value="Lactase-phlorizin hydrolase, putative"/>
    <property type="match status" value="1"/>
</dbReference>